<dbReference type="EMBL" id="FMTS01000002">
    <property type="protein sequence ID" value="SCW55774.1"/>
    <property type="molecule type" value="Genomic_DNA"/>
</dbReference>
<accession>A0A1G4RFT3</accession>
<dbReference type="STRING" id="260084.SAMN02927928_1889"/>
<dbReference type="Proteomes" id="UP000199150">
    <property type="component" value="Unassembled WGS sequence"/>
</dbReference>
<dbReference type="PROSITE" id="PS51184">
    <property type="entry name" value="JMJC"/>
    <property type="match status" value="1"/>
</dbReference>
<dbReference type="PANTHER" id="PTHR12461">
    <property type="entry name" value="HYPOXIA-INDUCIBLE FACTOR 1 ALPHA INHIBITOR-RELATED"/>
    <property type="match status" value="1"/>
</dbReference>
<reference evidence="3" key="1">
    <citation type="submission" date="2016-10" db="EMBL/GenBank/DDBJ databases">
        <authorList>
            <person name="Varghese N."/>
            <person name="Submissions S."/>
        </authorList>
    </citation>
    <scope>NUCLEOTIDE SEQUENCE [LARGE SCALE GENOMIC DNA]</scope>
    <source>
        <strain evidence="3">CGMCC 1.3431</strain>
    </source>
</reference>
<name>A0A1G4RFT3_9CAUL</name>
<evidence type="ECO:0000313" key="2">
    <source>
        <dbReference type="EMBL" id="SCW55774.1"/>
    </source>
</evidence>
<feature type="domain" description="JmjC" evidence="1">
    <location>
        <begin position="119"/>
        <end position="276"/>
    </location>
</feature>
<dbReference type="InterPro" id="IPR014710">
    <property type="entry name" value="RmlC-like_jellyroll"/>
</dbReference>
<dbReference type="OrthoDB" id="479699at2"/>
<gene>
    <name evidence="2" type="ORF">SAMN02927928_1889</name>
</gene>
<dbReference type="RefSeq" id="WP_090646847.1">
    <property type="nucleotide sequence ID" value="NZ_CBCRYE010000004.1"/>
</dbReference>
<dbReference type="Gene3D" id="2.60.120.10">
    <property type="entry name" value="Jelly Rolls"/>
    <property type="match status" value="1"/>
</dbReference>
<protein>
    <submittedName>
        <fullName evidence="2">Cupin-like domain-containing protein</fullName>
    </submittedName>
</protein>
<sequence length="343" mass="37649">MSKTVALPPFPGVETLVRPSPERLSTLVTDGRPVLMKGLVAHWPAVKAGQDGTQAVAAYLKGLDNGHPASVLEANNAIKGRFAYGPDMSDFNFHRRLKPVSAGIDQILAAAAHPNPPWIYIQSTETRLHLPRFVAENPCPILPPAVQPRIWISNATRAQTHNDNDHNIACVAAGRRRFTLFPPEQVANLYIGPMDHTPSGRAISLASLEEPDFERFPRFAEALKTAVVAELEPGDALYVPKYWWHHVQSLDTFNVLINYWWGNSAPTAENPMAAFLAALLALKDISPADKHYWKAMFDHYIFQTEGDPVAHIPPAHQGGLGKPTVKTRAEILAALKALVDGRG</sequence>
<dbReference type="AlphaFoldDB" id="A0A1G4RFT3"/>
<proteinExistence type="predicted"/>
<dbReference type="Pfam" id="PF13621">
    <property type="entry name" value="Cupin_8"/>
    <property type="match status" value="1"/>
</dbReference>
<organism evidence="2 3">
    <name type="scientific">Asticcacaulis taihuensis</name>
    <dbReference type="NCBI Taxonomy" id="260084"/>
    <lineage>
        <taxon>Bacteria</taxon>
        <taxon>Pseudomonadati</taxon>
        <taxon>Pseudomonadota</taxon>
        <taxon>Alphaproteobacteria</taxon>
        <taxon>Caulobacterales</taxon>
        <taxon>Caulobacteraceae</taxon>
        <taxon>Asticcacaulis</taxon>
    </lineage>
</organism>
<dbReference type="SMART" id="SM00558">
    <property type="entry name" value="JmjC"/>
    <property type="match status" value="1"/>
</dbReference>
<evidence type="ECO:0000259" key="1">
    <source>
        <dbReference type="PROSITE" id="PS51184"/>
    </source>
</evidence>
<dbReference type="PANTHER" id="PTHR12461:SF105">
    <property type="entry name" value="HYPOXIA-INDUCIBLE FACTOR 1-ALPHA INHIBITOR"/>
    <property type="match status" value="1"/>
</dbReference>
<dbReference type="InterPro" id="IPR003347">
    <property type="entry name" value="JmjC_dom"/>
</dbReference>
<dbReference type="InterPro" id="IPR041667">
    <property type="entry name" value="Cupin_8"/>
</dbReference>
<evidence type="ECO:0000313" key="3">
    <source>
        <dbReference type="Proteomes" id="UP000199150"/>
    </source>
</evidence>
<dbReference type="SUPFAM" id="SSF51197">
    <property type="entry name" value="Clavaminate synthase-like"/>
    <property type="match status" value="1"/>
</dbReference>
<keyword evidence="3" id="KW-1185">Reference proteome</keyword>